<dbReference type="Gene3D" id="3.40.50.2000">
    <property type="entry name" value="Glycogen Phosphorylase B"/>
    <property type="match status" value="2"/>
</dbReference>
<dbReference type="InterPro" id="IPR051199">
    <property type="entry name" value="LPS_LOS_Heptosyltrfase"/>
</dbReference>
<evidence type="ECO:0000256" key="2">
    <source>
        <dbReference type="ARBA" id="ARBA00022679"/>
    </source>
</evidence>
<dbReference type="CDD" id="cd03789">
    <property type="entry name" value="GT9_LPS_heptosyltransferase"/>
    <property type="match status" value="1"/>
</dbReference>
<organism evidence="3 4">
    <name type="scientific">Marinomonas maritima</name>
    <dbReference type="NCBI Taxonomy" id="2940935"/>
    <lineage>
        <taxon>Bacteria</taxon>
        <taxon>Pseudomonadati</taxon>
        <taxon>Pseudomonadota</taxon>
        <taxon>Gammaproteobacteria</taxon>
        <taxon>Oceanospirillales</taxon>
        <taxon>Oceanospirillaceae</taxon>
        <taxon>Marinomonas</taxon>
    </lineage>
</organism>
<reference evidence="3" key="1">
    <citation type="submission" date="2023-01" db="EMBL/GenBank/DDBJ databases">
        <title>Psychroserpens sp. MSW6 and Marinomonas sp. RSW2, isolated from seawater.</title>
        <authorList>
            <person name="Kristyanto S."/>
            <person name="Jung J."/>
            <person name="Kim J.M."/>
            <person name="Jeon C.O."/>
        </authorList>
    </citation>
    <scope>NUCLEOTIDE SEQUENCE</scope>
    <source>
        <strain evidence="3">RSW2</strain>
    </source>
</reference>
<dbReference type="EMBL" id="JAMZEG020000001">
    <property type="protein sequence ID" value="MDE8601619.1"/>
    <property type="molecule type" value="Genomic_DNA"/>
</dbReference>
<dbReference type="RefSeq" id="WP_275564878.1">
    <property type="nucleotide sequence ID" value="NZ_JAMZEG020000001.1"/>
</dbReference>
<accession>A0ABT5WBA5</accession>
<name>A0ABT5WBA5_9GAMM</name>
<sequence length="367" mass="42355">MLTKIGNFILKVMMFVVSKKSSLAPNKIAIYRFGSLGDSIVAMPALSVIKKRFPNAEIHVLCRSERKGLINYCDLLDSKSFQYIFDYSGLSTSEMRSKIKLEKYDLWIELPSSGVGFIHSFKKIIYLKSCDVKSISGHQTTPGNNVFLSKYYKKYFNFERETTRLLRSIDSIERNENNYFIEDYLFRDLSFFEEKNSKILDYDIYNEFLIFAPCSKKLAGMWPIEFWRELLRELQILGIKGIFIGSSDDSGYIDLVLDGFSINQFLSVAGKFDILQSAALIKKSRMAICVDSGPLHMSYALNKKLIAIFSARDYVNKWFPPENIGVTLRHNEECSPCFRDNCPINNTCMRNISVEMVLNEVKKEIYN</sequence>
<dbReference type="Proteomes" id="UP001139522">
    <property type="component" value="Unassembled WGS sequence"/>
</dbReference>
<dbReference type="PANTHER" id="PTHR30160">
    <property type="entry name" value="TETRAACYLDISACCHARIDE 4'-KINASE-RELATED"/>
    <property type="match status" value="1"/>
</dbReference>
<dbReference type="SUPFAM" id="SSF53756">
    <property type="entry name" value="UDP-Glycosyltransferase/glycogen phosphorylase"/>
    <property type="match status" value="1"/>
</dbReference>
<evidence type="ECO:0000313" key="3">
    <source>
        <dbReference type="EMBL" id="MDE8601619.1"/>
    </source>
</evidence>
<evidence type="ECO:0000313" key="4">
    <source>
        <dbReference type="Proteomes" id="UP001139522"/>
    </source>
</evidence>
<dbReference type="Pfam" id="PF01075">
    <property type="entry name" value="Glyco_transf_9"/>
    <property type="match status" value="1"/>
</dbReference>
<dbReference type="InterPro" id="IPR002201">
    <property type="entry name" value="Glyco_trans_9"/>
</dbReference>
<keyword evidence="4" id="KW-1185">Reference proteome</keyword>
<dbReference type="PANTHER" id="PTHR30160:SF1">
    <property type="entry name" value="LIPOPOLYSACCHARIDE 1,2-N-ACETYLGLUCOSAMINETRANSFERASE-RELATED"/>
    <property type="match status" value="1"/>
</dbReference>
<keyword evidence="1" id="KW-0328">Glycosyltransferase</keyword>
<gene>
    <name evidence="3" type="ORF">M3I01_001580</name>
</gene>
<evidence type="ECO:0000256" key="1">
    <source>
        <dbReference type="ARBA" id="ARBA00022676"/>
    </source>
</evidence>
<keyword evidence="2" id="KW-0808">Transferase</keyword>
<proteinExistence type="predicted"/>
<comment type="caution">
    <text evidence="3">The sequence shown here is derived from an EMBL/GenBank/DDBJ whole genome shotgun (WGS) entry which is preliminary data.</text>
</comment>
<protein>
    <submittedName>
        <fullName evidence="3">Glycosyltransferase family 9 protein</fullName>
    </submittedName>
</protein>